<evidence type="ECO:0000256" key="3">
    <source>
        <dbReference type="ARBA" id="ARBA00022475"/>
    </source>
</evidence>
<dbReference type="Gene3D" id="2.40.50.140">
    <property type="entry name" value="Nucleic acid-binding proteins"/>
    <property type="match status" value="1"/>
</dbReference>
<evidence type="ECO:0000259" key="7">
    <source>
        <dbReference type="PROSITE" id="PS50893"/>
    </source>
</evidence>
<evidence type="ECO:0000313" key="8">
    <source>
        <dbReference type="EMBL" id="MDY0883849.1"/>
    </source>
</evidence>
<keyword evidence="5 8" id="KW-0067">ATP-binding</keyword>
<dbReference type="PROSITE" id="PS50893">
    <property type="entry name" value="ABC_TRANSPORTER_2"/>
    <property type="match status" value="1"/>
</dbReference>
<dbReference type="Pfam" id="PF00005">
    <property type="entry name" value="ABC_tran"/>
    <property type="match status" value="1"/>
</dbReference>
<evidence type="ECO:0000256" key="5">
    <source>
        <dbReference type="ARBA" id="ARBA00022840"/>
    </source>
</evidence>
<sequence>MQLSLQGIGKAVGGEMHLADISAELTSGLNVVLGPTGSGKTSLLRLIAGLDRPTAGKLLLDGRDITALGVNLRNAAMVYQQFVNYPSFTVYDNIASPLRQGKSHDAREIDRRVREAAALLHIEPMLDRLPSQLSGGQQQRTAIARAIVKDAELLLLDEPLVNLDYKLREELRAEMRNLFIQRKTIVVYATTEPSEALLLGGSTMVLDQGRVLQFGPTLQTYHHPVSTRVGTIFSDPSMNLLDAKIEGAQLHLSADLAFGLPAHMADLPAGQYRIGVRATHVSLSPNGADAIPALADVDLAEISGSETFLHLRHGPLNFIAQVEGVHPFGLGAQVTVYLNRARLYAFDGGGKLVGAPIIGDIREGSGHGTH</sequence>
<comment type="caution">
    <text evidence="8">The sequence shown here is derived from an EMBL/GenBank/DDBJ whole genome shotgun (WGS) entry which is preliminary data.</text>
</comment>
<dbReference type="Gene3D" id="2.40.50.100">
    <property type="match status" value="1"/>
</dbReference>
<dbReference type="Proteomes" id="UP001279642">
    <property type="component" value="Unassembled WGS sequence"/>
</dbReference>
<dbReference type="PANTHER" id="PTHR43875">
    <property type="entry name" value="MALTODEXTRIN IMPORT ATP-BINDING PROTEIN MSMX"/>
    <property type="match status" value="1"/>
</dbReference>
<name>A0ABU5ECS2_9PROT</name>
<dbReference type="InterPro" id="IPR027417">
    <property type="entry name" value="P-loop_NTPase"/>
</dbReference>
<dbReference type="InterPro" id="IPR008995">
    <property type="entry name" value="Mo/tungstate-bd_C_term_dom"/>
</dbReference>
<evidence type="ECO:0000256" key="6">
    <source>
        <dbReference type="ARBA" id="ARBA00023136"/>
    </source>
</evidence>
<dbReference type="InterPro" id="IPR003439">
    <property type="entry name" value="ABC_transporter-like_ATP-bd"/>
</dbReference>
<keyword evidence="9" id="KW-1185">Reference proteome</keyword>
<evidence type="ECO:0000313" key="9">
    <source>
        <dbReference type="Proteomes" id="UP001279642"/>
    </source>
</evidence>
<proteinExistence type="inferred from homology"/>
<dbReference type="CDD" id="cd03259">
    <property type="entry name" value="ABC_Carb_Solutes_like"/>
    <property type="match status" value="1"/>
</dbReference>
<protein>
    <submittedName>
        <fullName evidence="8">ABC transporter ATP-binding protein</fullName>
    </submittedName>
</protein>
<accession>A0ABU5ECS2</accession>
<evidence type="ECO:0000256" key="2">
    <source>
        <dbReference type="ARBA" id="ARBA00022448"/>
    </source>
</evidence>
<dbReference type="Gene3D" id="3.40.50.300">
    <property type="entry name" value="P-loop containing nucleotide triphosphate hydrolases"/>
    <property type="match status" value="1"/>
</dbReference>
<evidence type="ECO:0000256" key="4">
    <source>
        <dbReference type="ARBA" id="ARBA00022741"/>
    </source>
</evidence>
<gene>
    <name evidence="8" type="ORF">SMD27_13440</name>
</gene>
<dbReference type="PANTHER" id="PTHR43875:SF1">
    <property type="entry name" value="OSMOPROTECTIVE COMPOUNDS UPTAKE ATP-BINDING PROTEIN GGTA"/>
    <property type="match status" value="1"/>
</dbReference>
<keyword evidence="2" id="KW-0813">Transport</keyword>
<dbReference type="RefSeq" id="WP_320508914.1">
    <property type="nucleotide sequence ID" value="NZ_JAXCLW010000003.1"/>
</dbReference>
<dbReference type="InterPro" id="IPR047641">
    <property type="entry name" value="ABC_transpr_MalK/UgpC-like"/>
</dbReference>
<keyword evidence="3" id="KW-1003">Cell membrane</keyword>
<dbReference type="InterPro" id="IPR015853">
    <property type="entry name" value="ABC_transpr_FbpC"/>
</dbReference>
<feature type="domain" description="ABC transporter" evidence="7">
    <location>
        <begin position="3"/>
        <end position="233"/>
    </location>
</feature>
<dbReference type="SUPFAM" id="SSF52540">
    <property type="entry name" value="P-loop containing nucleoside triphosphate hydrolases"/>
    <property type="match status" value="1"/>
</dbReference>
<dbReference type="InterPro" id="IPR012340">
    <property type="entry name" value="NA-bd_OB-fold"/>
</dbReference>
<dbReference type="SMART" id="SM00382">
    <property type="entry name" value="AAA"/>
    <property type="match status" value="1"/>
</dbReference>
<comment type="similarity">
    <text evidence="1">Belongs to the ABC transporter superfamily.</text>
</comment>
<evidence type="ECO:0000256" key="1">
    <source>
        <dbReference type="ARBA" id="ARBA00005417"/>
    </source>
</evidence>
<keyword evidence="4" id="KW-0547">Nucleotide-binding</keyword>
<reference evidence="8 9" key="1">
    <citation type="journal article" date="2016" name="Antonie Van Leeuwenhoek">
        <title>Dongia soli sp. nov., isolated from soil from Dokdo, Korea.</title>
        <authorList>
            <person name="Kim D.U."/>
            <person name="Lee H."/>
            <person name="Kim H."/>
            <person name="Kim S.G."/>
            <person name="Ka J.O."/>
        </authorList>
    </citation>
    <scope>NUCLEOTIDE SEQUENCE [LARGE SCALE GENOMIC DNA]</scope>
    <source>
        <strain evidence="8 9">D78</strain>
    </source>
</reference>
<organism evidence="8 9">
    <name type="scientific">Dongia soli</name>
    <dbReference type="NCBI Taxonomy" id="600628"/>
    <lineage>
        <taxon>Bacteria</taxon>
        <taxon>Pseudomonadati</taxon>
        <taxon>Pseudomonadota</taxon>
        <taxon>Alphaproteobacteria</taxon>
        <taxon>Rhodospirillales</taxon>
        <taxon>Dongiaceae</taxon>
        <taxon>Dongia</taxon>
    </lineage>
</organism>
<dbReference type="SUPFAM" id="SSF50331">
    <property type="entry name" value="MOP-like"/>
    <property type="match status" value="1"/>
</dbReference>
<keyword evidence="6" id="KW-0472">Membrane</keyword>
<dbReference type="GO" id="GO:0005524">
    <property type="term" value="F:ATP binding"/>
    <property type="evidence" value="ECO:0007669"/>
    <property type="project" value="UniProtKB-KW"/>
</dbReference>
<dbReference type="InterPro" id="IPR003593">
    <property type="entry name" value="AAA+_ATPase"/>
</dbReference>
<dbReference type="EMBL" id="JAXCLW010000003">
    <property type="protein sequence ID" value="MDY0883849.1"/>
    <property type="molecule type" value="Genomic_DNA"/>
</dbReference>